<organism evidence="1 2">
    <name type="scientific">Vibrio eleionomae</name>
    <dbReference type="NCBI Taxonomy" id="2653505"/>
    <lineage>
        <taxon>Bacteria</taxon>
        <taxon>Pseudomonadati</taxon>
        <taxon>Pseudomonadota</taxon>
        <taxon>Gammaproteobacteria</taxon>
        <taxon>Vibrionales</taxon>
        <taxon>Vibrionaceae</taxon>
        <taxon>Vibrio</taxon>
    </lineage>
</organism>
<keyword evidence="2" id="KW-1185">Reference proteome</keyword>
<reference evidence="1 2" key="1">
    <citation type="submission" date="2019-10" db="EMBL/GenBank/DDBJ databases">
        <title>Vibrio sp. nov. isolated from a shrimp pond.</title>
        <authorList>
            <person name="Gomez-Gil B."/>
            <person name="Enciso-Ibarra J."/>
            <person name="Enciso-Ibarra K."/>
            <person name="Bolan-Mejia C."/>
        </authorList>
    </citation>
    <scope>NUCLEOTIDE SEQUENCE [LARGE SCALE GENOMIC DNA]</scope>
    <source>
        <strain evidence="1 2">CAIM 722</strain>
    </source>
</reference>
<dbReference type="RefSeq" id="WP_161158276.1">
    <property type="nucleotide sequence ID" value="NZ_WEKT01000070.1"/>
</dbReference>
<evidence type="ECO:0000313" key="1">
    <source>
        <dbReference type="EMBL" id="MZI95780.1"/>
    </source>
</evidence>
<sequence>MKKPIHTNIRTFTLGIIKKVVALITGLLLFISFIINADEIQAKESSQHHHLNQDNLLNQPYLVWKEMAQFNTHPTAPWLINVTTLMSHLKPDATVKDLTDRFYFTAKQQHLSIIDPKTGLPVSGQTSLNTALIDNQWLRLNGIPKHVFYLAVDQQYAYNDPQSTNLNQP</sequence>
<protein>
    <submittedName>
        <fullName evidence="1">Uncharacterized protein</fullName>
    </submittedName>
</protein>
<dbReference type="AlphaFoldDB" id="A0A7X4LQ03"/>
<proteinExistence type="predicted"/>
<dbReference type="EMBL" id="WEKT01000070">
    <property type="protein sequence ID" value="MZI95780.1"/>
    <property type="molecule type" value="Genomic_DNA"/>
</dbReference>
<name>A0A7X4LQ03_9VIBR</name>
<gene>
    <name evidence="1" type="ORF">F9817_21585</name>
</gene>
<accession>A0A7X4LQ03</accession>
<dbReference type="Proteomes" id="UP000462621">
    <property type="component" value="Unassembled WGS sequence"/>
</dbReference>
<comment type="caution">
    <text evidence="1">The sequence shown here is derived from an EMBL/GenBank/DDBJ whole genome shotgun (WGS) entry which is preliminary data.</text>
</comment>
<evidence type="ECO:0000313" key="2">
    <source>
        <dbReference type="Proteomes" id="UP000462621"/>
    </source>
</evidence>